<dbReference type="AlphaFoldDB" id="A0A9W8AKT4"/>
<dbReference type="EMBL" id="JANBPT010000043">
    <property type="protein sequence ID" value="KAJ1929211.1"/>
    <property type="molecule type" value="Genomic_DNA"/>
</dbReference>
<sequence length="159" mass="15819">MQSHVPTTTYAAPQTGATNPGAVGTGFADRHTAVTANQQPAATGLTAGHPTHAAHPMGNSATGHTAASPSKMGGLAQGIKGSVTQAVGTVVGSTNLKARGMEDKLEGQARREAAKAGNRQEATAGMQQAQASKAYGGPIHNTAANAKTGAEAAKFHANQ</sequence>
<dbReference type="OrthoDB" id="9999611at2759"/>
<keyword evidence="3" id="KW-1185">Reference proteome</keyword>
<reference evidence="2" key="1">
    <citation type="submission" date="2022-07" db="EMBL/GenBank/DDBJ databases">
        <title>Phylogenomic reconstructions and comparative analyses of Kickxellomycotina fungi.</title>
        <authorList>
            <person name="Reynolds N.K."/>
            <person name="Stajich J.E."/>
            <person name="Barry K."/>
            <person name="Grigoriev I.V."/>
            <person name="Crous P."/>
            <person name="Smith M.E."/>
        </authorList>
    </citation>
    <scope>NUCLEOTIDE SEQUENCE</scope>
    <source>
        <strain evidence="2">RSA 861</strain>
    </source>
</reference>
<organism evidence="2 3">
    <name type="scientific">Tieghemiomyces parasiticus</name>
    <dbReference type="NCBI Taxonomy" id="78921"/>
    <lineage>
        <taxon>Eukaryota</taxon>
        <taxon>Fungi</taxon>
        <taxon>Fungi incertae sedis</taxon>
        <taxon>Zoopagomycota</taxon>
        <taxon>Kickxellomycotina</taxon>
        <taxon>Dimargaritomycetes</taxon>
        <taxon>Dimargaritales</taxon>
        <taxon>Dimargaritaceae</taxon>
        <taxon>Tieghemiomyces</taxon>
    </lineage>
</organism>
<feature type="compositionally biased region" description="Polar residues" evidence="1">
    <location>
        <begin position="1"/>
        <end position="18"/>
    </location>
</feature>
<accession>A0A9W8AKT4</accession>
<protein>
    <submittedName>
        <fullName evidence="2">Uncharacterized protein</fullName>
    </submittedName>
</protein>
<name>A0A9W8AKT4_9FUNG</name>
<evidence type="ECO:0000313" key="2">
    <source>
        <dbReference type="EMBL" id="KAJ1929211.1"/>
    </source>
</evidence>
<feature type="compositionally biased region" description="Polar residues" evidence="1">
    <location>
        <begin position="59"/>
        <end position="68"/>
    </location>
</feature>
<gene>
    <name evidence="2" type="ORF">IWQ60_001382</name>
</gene>
<feature type="region of interest" description="Disordered" evidence="1">
    <location>
        <begin position="116"/>
        <end position="142"/>
    </location>
</feature>
<feature type="region of interest" description="Disordered" evidence="1">
    <location>
        <begin position="1"/>
        <end position="27"/>
    </location>
</feature>
<feature type="region of interest" description="Disordered" evidence="1">
    <location>
        <begin position="42"/>
        <end position="76"/>
    </location>
</feature>
<comment type="caution">
    <text evidence="2">The sequence shown here is derived from an EMBL/GenBank/DDBJ whole genome shotgun (WGS) entry which is preliminary data.</text>
</comment>
<evidence type="ECO:0000256" key="1">
    <source>
        <dbReference type="SAM" id="MobiDB-lite"/>
    </source>
</evidence>
<dbReference type="SUPFAM" id="SSF69047">
    <property type="entry name" value="Hypothetical protein YjbJ"/>
    <property type="match status" value="1"/>
</dbReference>
<evidence type="ECO:0000313" key="3">
    <source>
        <dbReference type="Proteomes" id="UP001150569"/>
    </source>
</evidence>
<dbReference type="InterPro" id="IPR036629">
    <property type="entry name" value="YjbJ_sf"/>
</dbReference>
<dbReference type="Proteomes" id="UP001150569">
    <property type="component" value="Unassembled WGS sequence"/>
</dbReference>
<proteinExistence type="predicted"/>